<feature type="transmembrane region" description="Helical" evidence="1">
    <location>
        <begin position="162"/>
        <end position="182"/>
    </location>
</feature>
<keyword evidence="1" id="KW-0812">Transmembrane</keyword>
<dbReference type="OrthoDB" id="3682837at2759"/>
<evidence type="ECO:0000256" key="1">
    <source>
        <dbReference type="SAM" id="Phobius"/>
    </source>
</evidence>
<dbReference type="AlphaFoldDB" id="A0A6A5K986"/>
<sequence>MTTTVKPHDIPVRSVWTELWHENPILYLAMQSTTTTNNALVSLLLLAVFSTTYDILRPYVARPARPTRNYAIIDGTFETSTTPGLLSSLARTSRGPRGTVYAKALFHVSLFVGVQYVVTLVVTQVARAIASMVTTDDHTRRECARLLAKGLECGAALRYHEFLSVAAVVGLVIVIRGLGLHIEVPLHSHRNNNSNYSPGFLSLRAKCCRILQSILAAPITVVSLHTRVPRQDLWKRVMLLLAQAALSLGIFFGGNFVCLITSLPDLQGTIDALDASGITGRKGI</sequence>
<keyword evidence="3" id="KW-1185">Reference proteome</keyword>
<accession>A0A6A5K986</accession>
<feature type="transmembrane region" description="Helical" evidence="1">
    <location>
        <begin position="104"/>
        <end position="126"/>
    </location>
</feature>
<evidence type="ECO:0000313" key="2">
    <source>
        <dbReference type="EMBL" id="KAF1831242.1"/>
    </source>
</evidence>
<organism evidence="2 3">
    <name type="scientific">Decorospora gaudefroyi</name>
    <dbReference type="NCBI Taxonomy" id="184978"/>
    <lineage>
        <taxon>Eukaryota</taxon>
        <taxon>Fungi</taxon>
        <taxon>Dikarya</taxon>
        <taxon>Ascomycota</taxon>
        <taxon>Pezizomycotina</taxon>
        <taxon>Dothideomycetes</taxon>
        <taxon>Pleosporomycetidae</taxon>
        <taxon>Pleosporales</taxon>
        <taxon>Pleosporineae</taxon>
        <taxon>Pleosporaceae</taxon>
        <taxon>Decorospora</taxon>
    </lineage>
</organism>
<gene>
    <name evidence="2" type="ORF">BDW02DRAFT_572229</name>
</gene>
<keyword evidence="1" id="KW-1133">Transmembrane helix</keyword>
<evidence type="ECO:0000313" key="3">
    <source>
        <dbReference type="Proteomes" id="UP000800040"/>
    </source>
</evidence>
<keyword evidence="1" id="KW-0472">Membrane</keyword>
<protein>
    <submittedName>
        <fullName evidence="2">Uncharacterized protein</fullName>
    </submittedName>
</protein>
<proteinExistence type="predicted"/>
<reference evidence="2" key="1">
    <citation type="submission" date="2020-01" db="EMBL/GenBank/DDBJ databases">
        <authorList>
            <consortium name="DOE Joint Genome Institute"/>
            <person name="Haridas S."/>
            <person name="Albert R."/>
            <person name="Binder M."/>
            <person name="Bloem J."/>
            <person name="Labutti K."/>
            <person name="Salamov A."/>
            <person name="Andreopoulos B."/>
            <person name="Baker S.E."/>
            <person name="Barry K."/>
            <person name="Bills G."/>
            <person name="Bluhm B.H."/>
            <person name="Cannon C."/>
            <person name="Castanera R."/>
            <person name="Culley D.E."/>
            <person name="Daum C."/>
            <person name="Ezra D."/>
            <person name="Gonzalez J.B."/>
            <person name="Henrissat B."/>
            <person name="Kuo A."/>
            <person name="Liang C."/>
            <person name="Lipzen A."/>
            <person name="Lutzoni F."/>
            <person name="Magnuson J."/>
            <person name="Mondo S."/>
            <person name="Nolan M."/>
            <person name="Ohm R."/>
            <person name="Pangilinan J."/>
            <person name="Park H.-J."/>
            <person name="Ramirez L."/>
            <person name="Alfaro M."/>
            <person name="Sun H."/>
            <person name="Tritt A."/>
            <person name="Yoshinaga Y."/>
            <person name="Zwiers L.-H."/>
            <person name="Turgeon B.G."/>
            <person name="Goodwin S.B."/>
            <person name="Spatafora J.W."/>
            <person name="Crous P.W."/>
            <person name="Grigoriev I.V."/>
        </authorList>
    </citation>
    <scope>NUCLEOTIDE SEQUENCE</scope>
    <source>
        <strain evidence="2">P77</strain>
    </source>
</reference>
<feature type="transmembrane region" description="Helical" evidence="1">
    <location>
        <begin position="39"/>
        <end position="56"/>
    </location>
</feature>
<dbReference type="EMBL" id="ML975369">
    <property type="protein sequence ID" value="KAF1831242.1"/>
    <property type="molecule type" value="Genomic_DNA"/>
</dbReference>
<dbReference type="Proteomes" id="UP000800040">
    <property type="component" value="Unassembled WGS sequence"/>
</dbReference>
<feature type="transmembrane region" description="Helical" evidence="1">
    <location>
        <begin position="237"/>
        <end position="263"/>
    </location>
</feature>
<name>A0A6A5K986_9PLEO</name>